<sequence>MTDRPLALITGASRGIGMAVADSLAGTHDLLLGGRDEEALSSQAAGLPSARPWPVELTDDRALAAAVAGIDRLDVLVHSAGISRLGALTEVTAADWRDSYELNVVAVVELTRLLLPALRAAEGHVVLINSGSGLKANPGWGAYSASKFALRAYSDVLRAEEEPNGLRVTSVHPGRTATDMQKAVRDFEGGDYVPEKYMRPESVAGVVKAAIETPRDAHVHEIVIRQPNR</sequence>
<evidence type="ECO:0000313" key="5">
    <source>
        <dbReference type="Proteomes" id="UP001595859"/>
    </source>
</evidence>
<reference evidence="5" key="1">
    <citation type="journal article" date="2019" name="Int. J. Syst. Evol. Microbiol.">
        <title>The Global Catalogue of Microorganisms (GCM) 10K type strain sequencing project: providing services to taxonomists for standard genome sequencing and annotation.</title>
        <authorList>
            <consortium name="The Broad Institute Genomics Platform"/>
            <consortium name="The Broad Institute Genome Sequencing Center for Infectious Disease"/>
            <person name="Wu L."/>
            <person name="Ma J."/>
        </authorList>
    </citation>
    <scope>NUCLEOTIDE SEQUENCE [LARGE SCALE GENOMIC DNA]</scope>
    <source>
        <strain evidence="5">ZS-22-S1</strain>
    </source>
</reference>
<protein>
    <submittedName>
        <fullName evidence="4">SDR family oxidoreductase</fullName>
    </submittedName>
</protein>
<evidence type="ECO:0000256" key="1">
    <source>
        <dbReference type="ARBA" id="ARBA00006484"/>
    </source>
</evidence>
<dbReference type="Gene3D" id="3.40.50.720">
    <property type="entry name" value="NAD(P)-binding Rossmann-like Domain"/>
    <property type="match status" value="1"/>
</dbReference>
<dbReference type="InterPro" id="IPR020904">
    <property type="entry name" value="Sc_DH/Rdtase_CS"/>
</dbReference>
<dbReference type="EMBL" id="JBHSIS010000006">
    <property type="protein sequence ID" value="MFC4854950.1"/>
    <property type="molecule type" value="Genomic_DNA"/>
</dbReference>
<dbReference type="RefSeq" id="WP_378056864.1">
    <property type="nucleotide sequence ID" value="NZ_JBHSIS010000006.1"/>
</dbReference>
<dbReference type="PROSITE" id="PS00061">
    <property type="entry name" value="ADH_SHORT"/>
    <property type="match status" value="1"/>
</dbReference>
<organism evidence="4 5">
    <name type="scientific">Actinophytocola glycyrrhizae</name>
    <dbReference type="NCBI Taxonomy" id="2044873"/>
    <lineage>
        <taxon>Bacteria</taxon>
        <taxon>Bacillati</taxon>
        <taxon>Actinomycetota</taxon>
        <taxon>Actinomycetes</taxon>
        <taxon>Pseudonocardiales</taxon>
        <taxon>Pseudonocardiaceae</taxon>
    </lineage>
</organism>
<evidence type="ECO:0000256" key="3">
    <source>
        <dbReference type="RuleBase" id="RU000363"/>
    </source>
</evidence>
<dbReference type="InterPro" id="IPR002347">
    <property type="entry name" value="SDR_fam"/>
</dbReference>
<dbReference type="PANTHER" id="PTHR44196">
    <property type="entry name" value="DEHYDROGENASE/REDUCTASE SDR FAMILY MEMBER 7B"/>
    <property type="match status" value="1"/>
</dbReference>
<dbReference type="PANTHER" id="PTHR44196:SF1">
    <property type="entry name" value="DEHYDROGENASE_REDUCTASE SDR FAMILY MEMBER 7B"/>
    <property type="match status" value="1"/>
</dbReference>
<dbReference type="NCBIfam" id="NF006073">
    <property type="entry name" value="PRK08219.1"/>
    <property type="match status" value="1"/>
</dbReference>
<dbReference type="InterPro" id="IPR036291">
    <property type="entry name" value="NAD(P)-bd_dom_sf"/>
</dbReference>
<dbReference type="PRINTS" id="PR00080">
    <property type="entry name" value="SDRFAMILY"/>
</dbReference>
<dbReference type="Proteomes" id="UP001595859">
    <property type="component" value="Unassembled WGS sequence"/>
</dbReference>
<comment type="similarity">
    <text evidence="1 3">Belongs to the short-chain dehydrogenases/reductases (SDR) family.</text>
</comment>
<keyword evidence="2" id="KW-0560">Oxidoreductase</keyword>
<comment type="caution">
    <text evidence="4">The sequence shown here is derived from an EMBL/GenBank/DDBJ whole genome shotgun (WGS) entry which is preliminary data.</text>
</comment>
<dbReference type="SUPFAM" id="SSF51735">
    <property type="entry name" value="NAD(P)-binding Rossmann-fold domains"/>
    <property type="match status" value="1"/>
</dbReference>
<evidence type="ECO:0000256" key="2">
    <source>
        <dbReference type="ARBA" id="ARBA00023002"/>
    </source>
</evidence>
<name>A0ABV9S353_9PSEU</name>
<evidence type="ECO:0000313" key="4">
    <source>
        <dbReference type="EMBL" id="MFC4854950.1"/>
    </source>
</evidence>
<gene>
    <name evidence="4" type="ORF">ACFPCV_15705</name>
</gene>
<keyword evidence="5" id="KW-1185">Reference proteome</keyword>
<accession>A0ABV9S353</accession>
<dbReference type="Pfam" id="PF00106">
    <property type="entry name" value="adh_short"/>
    <property type="match status" value="1"/>
</dbReference>
<proteinExistence type="inferred from homology"/>
<dbReference type="PRINTS" id="PR00081">
    <property type="entry name" value="GDHRDH"/>
</dbReference>